<evidence type="ECO:0000256" key="2">
    <source>
        <dbReference type="SAM" id="Phobius"/>
    </source>
</evidence>
<dbReference type="GeneID" id="91095880"/>
<dbReference type="RefSeq" id="XP_066077040.1">
    <property type="nucleotide sequence ID" value="XM_066220943.1"/>
</dbReference>
<name>A0AAX4JYE4_9TREE</name>
<dbReference type="Proteomes" id="UP001355207">
    <property type="component" value="Chromosome 6"/>
</dbReference>
<feature type="compositionally biased region" description="Low complexity" evidence="1">
    <location>
        <begin position="102"/>
        <end position="121"/>
    </location>
</feature>
<feature type="compositionally biased region" description="Polar residues" evidence="1">
    <location>
        <begin position="70"/>
        <end position="88"/>
    </location>
</feature>
<organism evidence="3 4">
    <name type="scientific">Kwoniella dendrophila CBS 6074</name>
    <dbReference type="NCBI Taxonomy" id="1295534"/>
    <lineage>
        <taxon>Eukaryota</taxon>
        <taxon>Fungi</taxon>
        <taxon>Dikarya</taxon>
        <taxon>Basidiomycota</taxon>
        <taxon>Agaricomycotina</taxon>
        <taxon>Tremellomycetes</taxon>
        <taxon>Tremellales</taxon>
        <taxon>Cryptococcaceae</taxon>
        <taxon>Kwoniella</taxon>
    </lineage>
</organism>
<keyword evidence="4" id="KW-1185">Reference proteome</keyword>
<feature type="region of interest" description="Disordered" evidence="1">
    <location>
        <begin position="250"/>
        <end position="271"/>
    </location>
</feature>
<protein>
    <submittedName>
        <fullName evidence="3">Uncharacterized protein</fullName>
    </submittedName>
</protein>
<reference evidence="3 4" key="1">
    <citation type="submission" date="2024-01" db="EMBL/GenBank/DDBJ databases">
        <title>Comparative genomics of Cryptococcus and Kwoniella reveals pathogenesis evolution and contrasting modes of karyotype evolution via chromosome fusion or intercentromeric recombination.</title>
        <authorList>
            <person name="Coelho M.A."/>
            <person name="David-Palma M."/>
            <person name="Shea T."/>
            <person name="Bowers K."/>
            <person name="McGinley-Smith S."/>
            <person name="Mohammad A.W."/>
            <person name="Gnirke A."/>
            <person name="Yurkov A.M."/>
            <person name="Nowrousian M."/>
            <person name="Sun S."/>
            <person name="Cuomo C.A."/>
            <person name="Heitman J."/>
        </authorList>
    </citation>
    <scope>NUCLEOTIDE SEQUENCE [LARGE SCALE GENOMIC DNA]</scope>
    <source>
        <strain evidence="3 4">CBS 6074</strain>
    </source>
</reference>
<keyword evidence="2" id="KW-1133">Transmembrane helix</keyword>
<sequence>MSSPIHSYLFSPPPSPPSRSSDLSKTGNPNDGFTSLKTLLIPTELIPRSPLLGSDSHSSSYSGNLKIRSSPRTPQQSKFTLDSTTVFPSSSRSKSKSRVFDPESTPTISSYSSYSSPTTPKRPTKLSENIKVELFESPNYIPTNVPSKPLPPTSISLSIPKPLIRLLFLISLIFSSILLLIFVPSSRLPSLKAASLSRRLALDSNGKAFITITDISSNSINSFQDAKDQDYKPPQIKAAHMMKRSSMVKLEKKGPPAPHPRTTRPALTPRPLPRSHELLAIQSYLLSSAYNVIPEHVNPNEPIDANTVLGFGSHKLGENGSQLEQDWLDELADERQDDVVIWYGGNGRPNPPHEIIDFLSTIHKSNKKPTLISCVSQRKDRGILLSILDRLELPLREYPIILIGNKPIIGNLEVLEELGLSGELKEMFNNIGWSNKKEMTQTEWKPKYAKVQKKSMSEVEEAIQNAQIEQQLKFEQELEDDIL</sequence>
<feature type="region of interest" description="Disordered" evidence="1">
    <location>
        <begin position="47"/>
        <end position="124"/>
    </location>
</feature>
<feature type="transmembrane region" description="Helical" evidence="2">
    <location>
        <begin position="163"/>
        <end position="183"/>
    </location>
</feature>
<dbReference type="EMBL" id="CP144103">
    <property type="protein sequence ID" value="WWC90277.1"/>
    <property type="molecule type" value="Genomic_DNA"/>
</dbReference>
<evidence type="ECO:0000313" key="4">
    <source>
        <dbReference type="Proteomes" id="UP001355207"/>
    </source>
</evidence>
<gene>
    <name evidence="3" type="ORF">L201_005210</name>
</gene>
<evidence type="ECO:0000256" key="1">
    <source>
        <dbReference type="SAM" id="MobiDB-lite"/>
    </source>
</evidence>
<dbReference type="AlphaFoldDB" id="A0AAX4JYE4"/>
<accession>A0AAX4JYE4</accession>
<keyword evidence="2" id="KW-0812">Transmembrane</keyword>
<evidence type="ECO:0000313" key="3">
    <source>
        <dbReference type="EMBL" id="WWC90277.1"/>
    </source>
</evidence>
<feature type="compositionally biased region" description="Low complexity" evidence="1">
    <location>
        <begin position="49"/>
        <end position="63"/>
    </location>
</feature>
<feature type="compositionally biased region" description="Polar residues" evidence="1">
    <location>
        <begin position="23"/>
        <end position="35"/>
    </location>
</feature>
<proteinExistence type="predicted"/>
<feature type="region of interest" description="Disordered" evidence="1">
    <location>
        <begin position="1"/>
        <end position="35"/>
    </location>
</feature>
<keyword evidence="2" id="KW-0472">Membrane</keyword>